<dbReference type="InterPro" id="IPR024046">
    <property type="entry name" value="Flagellar_assmbl_FliW_dom_sf"/>
</dbReference>
<keyword evidence="4" id="KW-0282">Flagellum</keyword>
<dbReference type="Proteomes" id="UP001205046">
    <property type="component" value="Unassembled WGS sequence"/>
</dbReference>
<dbReference type="PANTHER" id="PTHR39190">
    <property type="entry name" value="FLAGELLAR ASSEMBLY FACTOR FLIW"/>
    <property type="match status" value="1"/>
</dbReference>
<evidence type="ECO:0000313" key="4">
    <source>
        <dbReference type="EMBL" id="MCT1606244.1"/>
    </source>
</evidence>
<name>A0ABT2HNY1_9MICC</name>
<dbReference type="PANTHER" id="PTHR39190:SF1">
    <property type="entry name" value="FLAGELLAR ASSEMBLY FACTOR FLIW"/>
    <property type="match status" value="1"/>
</dbReference>
<keyword evidence="5" id="KW-1185">Reference proteome</keyword>
<keyword evidence="4" id="KW-0966">Cell projection</keyword>
<keyword evidence="2" id="KW-1005">Bacterial flagellum biogenesis</keyword>
<organism evidence="4 5">
    <name type="scientific">Nesterenkonia massiliensis</name>
    <dbReference type="NCBI Taxonomy" id="1232429"/>
    <lineage>
        <taxon>Bacteria</taxon>
        <taxon>Bacillati</taxon>
        <taxon>Actinomycetota</taxon>
        <taxon>Actinomycetes</taxon>
        <taxon>Micrococcales</taxon>
        <taxon>Micrococcaceae</taxon>
        <taxon>Nesterenkonia</taxon>
    </lineage>
</organism>
<evidence type="ECO:0000256" key="3">
    <source>
        <dbReference type="ARBA" id="ARBA00022845"/>
    </source>
</evidence>
<gene>
    <name evidence="4" type="ORF">M3B43_02660</name>
</gene>
<dbReference type="RefSeq" id="WP_260072434.1">
    <property type="nucleotide sequence ID" value="NZ_JALXMO010000004.1"/>
</dbReference>
<evidence type="ECO:0000256" key="1">
    <source>
        <dbReference type="ARBA" id="ARBA00022490"/>
    </source>
</evidence>
<dbReference type="Pfam" id="PF02623">
    <property type="entry name" value="FliW"/>
    <property type="match status" value="1"/>
</dbReference>
<proteinExistence type="predicted"/>
<evidence type="ECO:0000256" key="2">
    <source>
        <dbReference type="ARBA" id="ARBA00022795"/>
    </source>
</evidence>
<dbReference type="SUPFAM" id="SSF141457">
    <property type="entry name" value="BH3618-like"/>
    <property type="match status" value="1"/>
</dbReference>
<comment type="caution">
    <text evidence="4">The sequence shown here is derived from an EMBL/GenBank/DDBJ whole genome shotgun (WGS) entry which is preliminary data.</text>
</comment>
<dbReference type="InterPro" id="IPR003775">
    <property type="entry name" value="Flagellar_assembly_factor_FliW"/>
</dbReference>
<keyword evidence="1" id="KW-0963">Cytoplasm</keyword>
<dbReference type="EMBL" id="JALXMO010000004">
    <property type="protein sequence ID" value="MCT1606244.1"/>
    <property type="molecule type" value="Genomic_DNA"/>
</dbReference>
<dbReference type="Gene3D" id="2.30.290.10">
    <property type="entry name" value="BH3618-like"/>
    <property type="match status" value="1"/>
</dbReference>
<reference evidence="4 5" key="1">
    <citation type="submission" date="2022-04" db="EMBL/GenBank/DDBJ databases">
        <title>Human microbiome associated bacterial genomes.</title>
        <authorList>
            <person name="Sandstrom S."/>
            <person name="Salamzade R."/>
            <person name="Kalan L.R."/>
        </authorList>
    </citation>
    <scope>NUCLEOTIDE SEQUENCE [LARGE SCALE GENOMIC DNA]</scope>
    <source>
        <strain evidence="5">p3-SID767</strain>
    </source>
</reference>
<accession>A0ABT2HNY1</accession>
<protein>
    <submittedName>
        <fullName evidence="4">Flagellar assembly protein FliW</fullName>
    </submittedName>
</protein>
<evidence type="ECO:0000313" key="5">
    <source>
        <dbReference type="Proteomes" id="UP001205046"/>
    </source>
</evidence>
<keyword evidence="4" id="KW-0969">Cilium</keyword>
<sequence>MTELSFPDSLPGLAPLRTFGLSEVQGAVGLYSLDSAEMPEVRLFLLDPAVHLPDYAPRLERHLKDLGAGATEELRTLLVVNSSDGAIHVNLLAPVLINTLTSSGAQVILEGQDYPVRQELALPTA</sequence>
<keyword evidence="3" id="KW-0810">Translation regulation</keyword>